<accession>A0A926I2R1</accession>
<dbReference type="GO" id="GO:0006779">
    <property type="term" value="P:porphyrin-containing compound biosynthetic process"/>
    <property type="evidence" value="ECO:0007669"/>
    <property type="project" value="InterPro"/>
</dbReference>
<evidence type="ECO:0000313" key="2">
    <source>
        <dbReference type="EMBL" id="MBC8544758.1"/>
    </source>
</evidence>
<organism evidence="2 3">
    <name type="scientific">Bianquea renquensis</name>
    <dbReference type="NCBI Taxonomy" id="2763661"/>
    <lineage>
        <taxon>Bacteria</taxon>
        <taxon>Bacillati</taxon>
        <taxon>Bacillota</taxon>
        <taxon>Clostridia</taxon>
        <taxon>Eubacteriales</taxon>
        <taxon>Bianqueaceae</taxon>
        <taxon>Bianquea</taxon>
    </lineage>
</organism>
<keyword evidence="3" id="KW-1185">Reference proteome</keyword>
<dbReference type="AlphaFoldDB" id="A0A926I2R1"/>
<dbReference type="SUPFAM" id="SSF51726">
    <property type="entry name" value="UROD/MetE-like"/>
    <property type="match status" value="1"/>
</dbReference>
<evidence type="ECO:0000259" key="1">
    <source>
        <dbReference type="Pfam" id="PF01208"/>
    </source>
</evidence>
<dbReference type="InterPro" id="IPR038071">
    <property type="entry name" value="UROD/MetE-like_sf"/>
</dbReference>
<dbReference type="GO" id="GO:0004853">
    <property type="term" value="F:uroporphyrinogen decarboxylase activity"/>
    <property type="evidence" value="ECO:0007669"/>
    <property type="project" value="InterPro"/>
</dbReference>
<dbReference type="RefSeq" id="WP_177719826.1">
    <property type="nucleotide sequence ID" value="NZ_JACRSQ010000030.1"/>
</dbReference>
<dbReference type="Proteomes" id="UP000657006">
    <property type="component" value="Unassembled WGS sequence"/>
</dbReference>
<sequence length="324" mass="37059">MTSRELVAKTIKGENTTGITPVYGWVSANLSEEISREYGSVQNFEDHYEFDMAHIFGGPAMYDRALLDEIRREEGEITPEKLLEVPFQPTDRAEDYEGVKKSLDFYGRDRERFCYIQSNGIFELNNGFFGIEDHLCWIALYKEELKELYGRQARWNAEVASNMLDLGMDMIHVSDDWGAQKSLMFSPADLKQLIAPNHRPTAKLVKDRGAFMSLHSDGCIRDALDTIVDLGYDLVHPWQEAAGMDYDLYLEKYQNSLAILGGLCIQTTLGFGDLPRLESEIRRVFSLLKGKRFICCTTHFVQNHCSIEELSFAYDLVMKLAGKR</sequence>
<gene>
    <name evidence="2" type="ORF">H8730_14510</name>
</gene>
<name>A0A926I2R1_9FIRM</name>
<proteinExistence type="predicted"/>
<comment type="caution">
    <text evidence="2">The sequence shown here is derived from an EMBL/GenBank/DDBJ whole genome shotgun (WGS) entry which is preliminary data.</text>
</comment>
<reference evidence="2" key="1">
    <citation type="submission" date="2020-08" db="EMBL/GenBank/DDBJ databases">
        <title>Genome public.</title>
        <authorList>
            <person name="Liu C."/>
            <person name="Sun Q."/>
        </authorList>
    </citation>
    <scope>NUCLEOTIDE SEQUENCE</scope>
    <source>
        <strain evidence="2">NSJ-32</strain>
    </source>
</reference>
<protein>
    <recommendedName>
        <fullName evidence="1">Uroporphyrinogen decarboxylase (URO-D) domain-containing protein</fullName>
    </recommendedName>
</protein>
<evidence type="ECO:0000313" key="3">
    <source>
        <dbReference type="Proteomes" id="UP000657006"/>
    </source>
</evidence>
<dbReference type="Pfam" id="PF01208">
    <property type="entry name" value="URO-D"/>
    <property type="match status" value="1"/>
</dbReference>
<dbReference type="InterPro" id="IPR000257">
    <property type="entry name" value="Uroporphyrinogen_deCOase"/>
</dbReference>
<dbReference type="EMBL" id="JACRSQ010000030">
    <property type="protein sequence ID" value="MBC8544758.1"/>
    <property type="molecule type" value="Genomic_DNA"/>
</dbReference>
<dbReference type="Gene3D" id="3.20.20.210">
    <property type="match status" value="1"/>
</dbReference>
<feature type="domain" description="Uroporphyrinogen decarboxylase (URO-D)" evidence="1">
    <location>
        <begin position="130"/>
        <end position="317"/>
    </location>
</feature>